<gene>
    <name evidence="7" type="ORF">GCM10022295_91990</name>
</gene>
<keyword evidence="4 6" id="KW-0238">DNA-binding</keyword>
<keyword evidence="8" id="KW-1185">Reference proteome</keyword>
<evidence type="ECO:0000256" key="6">
    <source>
        <dbReference type="RuleBase" id="RU365089"/>
    </source>
</evidence>
<dbReference type="Pfam" id="PF00872">
    <property type="entry name" value="Transposase_mut"/>
    <property type="match status" value="1"/>
</dbReference>
<reference evidence="8" key="1">
    <citation type="journal article" date="2019" name="Int. J. Syst. Evol. Microbiol.">
        <title>The Global Catalogue of Microorganisms (GCM) 10K type strain sequencing project: providing services to taxonomists for standard genome sequencing and annotation.</title>
        <authorList>
            <consortium name="The Broad Institute Genomics Platform"/>
            <consortium name="The Broad Institute Genome Sequencing Center for Infectious Disease"/>
            <person name="Wu L."/>
            <person name="Ma J."/>
        </authorList>
    </citation>
    <scope>NUCLEOTIDE SEQUENCE [LARGE SCALE GENOMIC DNA]</scope>
    <source>
        <strain evidence="8">JCM 17656</strain>
    </source>
</reference>
<evidence type="ECO:0000256" key="1">
    <source>
        <dbReference type="ARBA" id="ARBA00002190"/>
    </source>
</evidence>
<keyword evidence="3 6" id="KW-0815">Transposition</keyword>
<accession>A0ABP6Z2T0</accession>
<evidence type="ECO:0000313" key="8">
    <source>
        <dbReference type="Proteomes" id="UP001500707"/>
    </source>
</evidence>
<dbReference type="Proteomes" id="UP001500707">
    <property type="component" value="Unassembled WGS sequence"/>
</dbReference>
<dbReference type="InterPro" id="IPR001207">
    <property type="entry name" value="Transposase_mutator"/>
</dbReference>
<keyword evidence="5 6" id="KW-0233">DNA recombination</keyword>
<comment type="function">
    <text evidence="1 6">Required for the transposition of the insertion element.</text>
</comment>
<dbReference type="PANTHER" id="PTHR33217:SF8">
    <property type="entry name" value="MUTATOR FAMILY TRANSPOSASE"/>
    <property type="match status" value="1"/>
</dbReference>
<comment type="similarity">
    <text evidence="2 6">Belongs to the transposase mutator family.</text>
</comment>
<protein>
    <recommendedName>
        <fullName evidence="6">Mutator family transposase</fullName>
    </recommendedName>
</protein>
<evidence type="ECO:0000256" key="4">
    <source>
        <dbReference type="ARBA" id="ARBA00023125"/>
    </source>
</evidence>
<evidence type="ECO:0000256" key="5">
    <source>
        <dbReference type="ARBA" id="ARBA00023172"/>
    </source>
</evidence>
<dbReference type="PANTHER" id="PTHR33217">
    <property type="entry name" value="TRANSPOSASE FOR INSERTION SEQUENCE ELEMENT IS1081"/>
    <property type="match status" value="1"/>
</dbReference>
<name>A0ABP6Z2T0_9ACTN</name>
<keyword evidence="6" id="KW-0814">Transposable element</keyword>
<comment type="caution">
    <text evidence="7">The sequence shown here is derived from an EMBL/GenBank/DDBJ whole genome shotgun (WGS) entry which is preliminary data.</text>
</comment>
<dbReference type="EMBL" id="BAABCE010000044">
    <property type="protein sequence ID" value="GAA3596818.1"/>
    <property type="molecule type" value="Genomic_DNA"/>
</dbReference>
<proteinExistence type="inferred from homology"/>
<evidence type="ECO:0000256" key="3">
    <source>
        <dbReference type="ARBA" id="ARBA00022578"/>
    </source>
</evidence>
<sequence>MRWCTWGPVERSPTESAPFLRFDTEIRRIVCTTNAIEPVNARIRRAVKARGHFPNEQAALKYIYMAIMPLDPTGKGQARWTTRWKTALNAFDITFDSRLSAARQSTSFILSREGGRSGQGR</sequence>
<evidence type="ECO:0000256" key="2">
    <source>
        <dbReference type="ARBA" id="ARBA00010961"/>
    </source>
</evidence>
<organism evidence="7 8">
    <name type="scientific">Streptomyces osmaniensis</name>
    <dbReference type="NCBI Taxonomy" id="593134"/>
    <lineage>
        <taxon>Bacteria</taxon>
        <taxon>Bacillati</taxon>
        <taxon>Actinomycetota</taxon>
        <taxon>Actinomycetes</taxon>
        <taxon>Kitasatosporales</taxon>
        <taxon>Streptomycetaceae</taxon>
        <taxon>Streptomyces</taxon>
    </lineage>
</organism>
<evidence type="ECO:0000313" key="7">
    <source>
        <dbReference type="EMBL" id="GAA3596818.1"/>
    </source>
</evidence>